<organism evidence="3 4">
    <name type="scientific">Strongyloides papillosus</name>
    <name type="common">Intestinal threadworm</name>
    <dbReference type="NCBI Taxonomy" id="174720"/>
    <lineage>
        <taxon>Eukaryota</taxon>
        <taxon>Metazoa</taxon>
        <taxon>Ecdysozoa</taxon>
        <taxon>Nematoda</taxon>
        <taxon>Chromadorea</taxon>
        <taxon>Rhabditida</taxon>
        <taxon>Tylenchina</taxon>
        <taxon>Panagrolaimomorpha</taxon>
        <taxon>Strongyloidoidea</taxon>
        <taxon>Strongyloididae</taxon>
        <taxon>Strongyloides</taxon>
    </lineage>
</organism>
<evidence type="ECO:0000313" key="4">
    <source>
        <dbReference type="WBParaSite" id="SPAL_0001191800.1"/>
    </source>
</evidence>
<keyword evidence="2" id="KW-1133">Transmembrane helix</keyword>
<keyword evidence="1" id="KW-0175">Coiled coil</keyword>
<keyword evidence="3" id="KW-1185">Reference proteome</keyword>
<keyword evidence="2" id="KW-0812">Transmembrane</keyword>
<evidence type="ECO:0000256" key="1">
    <source>
        <dbReference type="SAM" id="Coils"/>
    </source>
</evidence>
<protein>
    <submittedName>
        <fullName evidence="4">BZIP domain-containing protein</fullName>
    </submittedName>
</protein>
<dbReference type="WBParaSite" id="SPAL_0001191800.1">
    <property type="protein sequence ID" value="SPAL_0001191800.1"/>
    <property type="gene ID" value="SPAL_0001191800"/>
</dbReference>
<feature type="coiled-coil region" evidence="1">
    <location>
        <begin position="106"/>
        <end position="133"/>
    </location>
</feature>
<name>A0A0N5C1P6_STREA</name>
<evidence type="ECO:0000256" key="2">
    <source>
        <dbReference type="SAM" id="Phobius"/>
    </source>
</evidence>
<keyword evidence="2" id="KW-0472">Membrane</keyword>
<sequence length="205" mass="23212">MAPISSSHRNPENKEGETEPIDVGYVIGPLAGTDIQEYANREHPSDTDGFNTHLILRYMIYGLNVFMLLVIVVTSSIILYSFFSLKRFSAKKVANVQDSQKDGVRTNQKSEECVKLEKEFKKLKKRFSDRENNLAVKKNSKGRKRDVARHVVKMDERKLAEVLHALAQLPEEKEGYLVDDDVEDDGVVVLGVDESICVVDERSGR</sequence>
<evidence type="ECO:0000313" key="3">
    <source>
        <dbReference type="Proteomes" id="UP000046392"/>
    </source>
</evidence>
<feature type="transmembrane region" description="Helical" evidence="2">
    <location>
        <begin position="58"/>
        <end position="83"/>
    </location>
</feature>
<reference evidence="4" key="1">
    <citation type="submission" date="2017-02" db="UniProtKB">
        <authorList>
            <consortium name="WormBaseParasite"/>
        </authorList>
    </citation>
    <scope>IDENTIFICATION</scope>
</reference>
<dbReference type="Proteomes" id="UP000046392">
    <property type="component" value="Unplaced"/>
</dbReference>
<dbReference type="AlphaFoldDB" id="A0A0N5C1P6"/>
<proteinExistence type="predicted"/>
<accession>A0A0N5C1P6</accession>